<dbReference type="OrthoDB" id="1751090at2759"/>
<sequence length="238" mass="26202">MTRAKFEREKTIDFLLGLDDDQFSHLRSNLLGTEPIQDLDRAFHLVSQEERHRTIIHSRDDKIDAMAFATHRGDRITLPPPPSEKLLCTHYGRTNHNVDACYEPVGFLAHYTHLAANKGPSAARGGRGGSAGGRAPHTGGRGGGRRGATAVGNNTGVAHAATNDTSSPNLSDQMARLMSLLNHPMPLGTMDPLSQTEIGRAHAIRSSDFSLGFDYEFIPDGNFLAWRGRERSRCQHRR</sequence>
<name>A0A484K2H2_9ASTE</name>
<proteinExistence type="predicted"/>
<keyword evidence="3" id="KW-1185">Reference proteome</keyword>
<organism evidence="2 3">
    <name type="scientific">Cuscuta campestris</name>
    <dbReference type="NCBI Taxonomy" id="132261"/>
    <lineage>
        <taxon>Eukaryota</taxon>
        <taxon>Viridiplantae</taxon>
        <taxon>Streptophyta</taxon>
        <taxon>Embryophyta</taxon>
        <taxon>Tracheophyta</taxon>
        <taxon>Spermatophyta</taxon>
        <taxon>Magnoliopsida</taxon>
        <taxon>eudicotyledons</taxon>
        <taxon>Gunneridae</taxon>
        <taxon>Pentapetalae</taxon>
        <taxon>asterids</taxon>
        <taxon>lamiids</taxon>
        <taxon>Solanales</taxon>
        <taxon>Convolvulaceae</taxon>
        <taxon>Cuscuteae</taxon>
        <taxon>Cuscuta</taxon>
        <taxon>Cuscuta subgen. Grammica</taxon>
        <taxon>Cuscuta sect. Cleistogrammica</taxon>
    </lineage>
</organism>
<gene>
    <name evidence="2" type="ORF">CCAM_LOCUS1619</name>
</gene>
<reference evidence="2 3" key="1">
    <citation type="submission" date="2018-04" db="EMBL/GenBank/DDBJ databases">
        <authorList>
            <person name="Vogel A."/>
        </authorList>
    </citation>
    <scope>NUCLEOTIDE SEQUENCE [LARGE SCALE GENOMIC DNA]</scope>
</reference>
<dbReference type="Proteomes" id="UP000595140">
    <property type="component" value="Unassembled WGS sequence"/>
</dbReference>
<dbReference type="PANTHER" id="PTHR34222">
    <property type="entry name" value="GAG_PRE-INTEGRS DOMAIN-CONTAINING PROTEIN"/>
    <property type="match status" value="1"/>
</dbReference>
<feature type="region of interest" description="Disordered" evidence="1">
    <location>
        <begin position="120"/>
        <end position="148"/>
    </location>
</feature>
<evidence type="ECO:0000313" key="2">
    <source>
        <dbReference type="EMBL" id="VFQ59843.1"/>
    </source>
</evidence>
<protein>
    <submittedName>
        <fullName evidence="2">Uncharacterized protein</fullName>
    </submittedName>
</protein>
<dbReference type="AlphaFoldDB" id="A0A484K2H2"/>
<accession>A0A484K2H2</accession>
<evidence type="ECO:0000313" key="3">
    <source>
        <dbReference type="Proteomes" id="UP000595140"/>
    </source>
</evidence>
<dbReference type="PANTHER" id="PTHR34222:SF28">
    <property type="entry name" value="CCHC-TYPE DOMAIN-CONTAINING PROTEIN"/>
    <property type="match status" value="1"/>
</dbReference>
<dbReference type="EMBL" id="OOIL02000049">
    <property type="protein sequence ID" value="VFQ59843.1"/>
    <property type="molecule type" value="Genomic_DNA"/>
</dbReference>
<evidence type="ECO:0000256" key="1">
    <source>
        <dbReference type="SAM" id="MobiDB-lite"/>
    </source>
</evidence>